<dbReference type="PANTHER" id="PTHR48047">
    <property type="entry name" value="GLYCOSYLTRANSFERASE"/>
    <property type="match status" value="1"/>
</dbReference>
<reference evidence="3 4" key="1">
    <citation type="journal article" date="2024" name="Plant J.">
        <title>Genome sequences and population genomics reveal climatic adaptation and genomic divergence between two closely related sweetgum species.</title>
        <authorList>
            <person name="Xu W.Q."/>
            <person name="Ren C.Q."/>
            <person name="Zhang X.Y."/>
            <person name="Comes H.P."/>
            <person name="Liu X.H."/>
            <person name="Li Y.G."/>
            <person name="Kettle C.J."/>
            <person name="Jalonen R."/>
            <person name="Gaisberger H."/>
            <person name="Ma Y.Z."/>
            <person name="Qiu Y.X."/>
        </authorList>
    </citation>
    <scope>NUCLEOTIDE SEQUENCE [LARGE SCALE GENOMIC DNA]</scope>
    <source>
        <strain evidence="3">Hangzhou</strain>
    </source>
</reference>
<evidence type="ECO:0000313" key="3">
    <source>
        <dbReference type="EMBL" id="KAK9288805.1"/>
    </source>
</evidence>
<evidence type="ECO:0000313" key="4">
    <source>
        <dbReference type="Proteomes" id="UP001415857"/>
    </source>
</evidence>
<name>A0AAP0X837_LIQFO</name>
<proteinExistence type="inferred from homology"/>
<dbReference type="Proteomes" id="UP001415857">
    <property type="component" value="Unassembled WGS sequence"/>
</dbReference>
<dbReference type="Pfam" id="PF26168">
    <property type="entry name" value="Glyco_transf_N"/>
    <property type="match status" value="1"/>
</dbReference>
<comment type="similarity">
    <text evidence="1">Belongs to the UDP-glycosyltransferase family.</text>
</comment>
<sequence>MGSDHEHIVMLPFMAQGHLIPFLALARQIQKRTGFTITIANTPLNIQYLRNTISTTSEPSNIRLAELPFSSSDHGLTPNTENTEILPLHQIVDLFQSSVSLQAPLSPPRL</sequence>
<gene>
    <name evidence="3" type="ORF">L1049_017270</name>
</gene>
<comment type="caution">
    <text evidence="3">The sequence shown here is derived from an EMBL/GenBank/DDBJ whole genome shotgun (WGS) entry which is preliminary data.</text>
</comment>
<evidence type="ECO:0000259" key="2">
    <source>
        <dbReference type="Pfam" id="PF26168"/>
    </source>
</evidence>
<dbReference type="InterPro" id="IPR058980">
    <property type="entry name" value="Glyco_transf_N"/>
</dbReference>
<accession>A0AAP0X837</accession>
<dbReference type="Gene3D" id="3.40.50.2000">
    <property type="entry name" value="Glycogen Phosphorylase B"/>
    <property type="match status" value="1"/>
</dbReference>
<dbReference type="AlphaFoldDB" id="A0AAP0X837"/>
<dbReference type="SUPFAM" id="SSF53756">
    <property type="entry name" value="UDP-Glycosyltransferase/glycogen phosphorylase"/>
    <property type="match status" value="1"/>
</dbReference>
<keyword evidence="4" id="KW-1185">Reference proteome</keyword>
<feature type="domain" description="Glycosyltransferase N-terminal" evidence="2">
    <location>
        <begin position="8"/>
        <end position="106"/>
    </location>
</feature>
<organism evidence="3 4">
    <name type="scientific">Liquidambar formosana</name>
    <name type="common">Formosan gum</name>
    <dbReference type="NCBI Taxonomy" id="63359"/>
    <lineage>
        <taxon>Eukaryota</taxon>
        <taxon>Viridiplantae</taxon>
        <taxon>Streptophyta</taxon>
        <taxon>Embryophyta</taxon>
        <taxon>Tracheophyta</taxon>
        <taxon>Spermatophyta</taxon>
        <taxon>Magnoliopsida</taxon>
        <taxon>eudicotyledons</taxon>
        <taxon>Gunneridae</taxon>
        <taxon>Pentapetalae</taxon>
        <taxon>Saxifragales</taxon>
        <taxon>Altingiaceae</taxon>
        <taxon>Liquidambar</taxon>
    </lineage>
</organism>
<dbReference type="EMBL" id="JBBPBK010000003">
    <property type="protein sequence ID" value="KAK9288805.1"/>
    <property type="molecule type" value="Genomic_DNA"/>
</dbReference>
<dbReference type="PANTHER" id="PTHR48047:SF107">
    <property type="entry name" value="UDP-GLYCOSYLTRANSFERASE 92A1-LIKE"/>
    <property type="match status" value="1"/>
</dbReference>
<protein>
    <recommendedName>
        <fullName evidence="2">Glycosyltransferase N-terminal domain-containing protein</fullName>
    </recommendedName>
</protein>
<dbReference type="GO" id="GO:0035251">
    <property type="term" value="F:UDP-glucosyltransferase activity"/>
    <property type="evidence" value="ECO:0007669"/>
    <property type="project" value="TreeGrafter"/>
</dbReference>
<evidence type="ECO:0000256" key="1">
    <source>
        <dbReference type="ARBA" id="ARBA00009995"/>
    </source>
</evidence>